<organism evidence="2 3">
    <name type="scientific">Rhipicephalus microplus</name>
    <name type="common">Cattle tick</name>
    <name type="synonym">Boophilus microplus</name>
    <dbReference type="NCBI Taxonomy" id="6941"/>
    <lineage>
        <taxon>Eukaryota</taxon>
        <taxon>Metazoa</taxon>
        <taxon>Ecdysozoa</taxon>
        <taxon>Arthropoda</taxon>
        <taxon>Chelicerata</taxon>
        <taxon>Arachnida</taxon>
        <taxon>Acari</taxon>
        <taxon>Parasitiformes</taxon>
        <taxon>Ixodida</taxon>
        <taxon>Ixodoidea</taxon>
        <taxon>Ixodidae</taxon>
        <taxon>Rhipicephalinae</taxon>
        <taxon>Rhipicephalus</taxon>
        <taxon>Boophilus</taxon>
    </lineage>
</organism>
<dbReference type="AlphaFoldDB" id="A0A9J6D271"/>
<dbReference type="Proteomes" id="UP000821866">
    <property type="component" value="Unassembled WGS sequence"/>
</dbReference>
<evidence type="ECO:0000313" key="2">
    <source>
        <dbReference type="EMBL" id="KAH7985940.1"/>
    </source>
</evidence>
<proteinExistence type="predicted"/>
<feature type="compositionally biased region" description="Low complexity" evidence="1">
    <location>
        <begin position="82"/>
        <end position="112"/>
    </location>
</feature>
<reference evidence="2" key="1">
    <citation type="journal article" date="2020" name="Cell">
        <title>Large-Scale Comparative Analyses of Tick Genomes Elucidate Their Genetic Diversity and Vector Capacities.</title>
        <authorList>
            <consortium name="Tick Genome and Microbiome Consortium (TIGMIC)"/>
            <person name="Jia N."/>
            <person name="Wang J."/>
            <person name="Shi W."/>
            <person name="Du L."/>
            <person name="Sun Y."/>
            <person name="Zhan W."/>
            <person name="Jiang J.F."/>
            <person name="Wang Q."/>
            <person name="Zhang B."/>
            <person name="Ji P."/>
            <person name="Bell-Sakyi L."/>
            <person name="Cui X.M."/>
            <person name="Yuan T.T."/>
            <person name="Jiang B.G."/>
            <person name="Yang W.F."/>
            <person name="Lam T.T."/>
            <person name="Chang Q.C."/>
            <person name="Ding S.J."/>
            <person name="Wang X.J."/>
            <person name="Zhu J.G."/>
            <person name="Ruan X.D."/>
            <person name="Zhao L."/>
            <person name="Wei J.T."/>
            <person name="Ye R.Z."/>
            <person name="Que T.C."/>
            <person name="Du C.H."/>
            <person name="Zhou Y.H."/>
            <person name="Cheng J.X."/>
            <person name="Dai P.F."/>
            <person name="Guo W.B."/>
            <person name="Han X.H."/>
            <person name="Huang E.J."/>
            <person name="Li L.F."/>
            <person name="Wei W."/>
            <person name="Gao Y.C."/>
            <person name="Liu J.Z."/>
            <person name="Shao H.Z."/>
            <person name="Wang X."/>
            <person name="Wang C.C."/>
            <person name="Yang T.C."/>
            <person name="Huo Q.B."/>
            <person name="Li W."/>
            <person name="Chen H.Y."/>
            <person name="Chen S.E."/>
            <person name="Zhou L.G."/>
            <person name="Ni X.B."/>
            <person name="Tian J.H."/>
            <person name="Sheng Y."/>
            <person name="Liu T."/>
            <person name="Pan Y.S."/>
            <person name="Xia L.Y."/>
            <person name="Li J."/>
            <person name="Zhao F."/>
            <person name="Cao W.C."/>
        </authorList>
    </citation>
    <scope>NUCLEOTIDE SEQUENCE</scope>
    <source>
        <strain evidence="2">Rmic-2018</strain>
    </source>
</reference>
<evidence type="ECO:0000256" key="1">
    <source>
        <dbReference type="SAM" id="MobiDB-lite"/>
    </source>
</evidence>
<keyword evidence="3" id="KW-1185">Reference proteome</keyword>
<feature type="compositionally biased region" description="Basic residues" evidence="1">
    <location>
        <begin position="236"/>
        <end position="246"/>
    </location>
</feature>
<sequence length="303" mass="32013">MAAQMSLPCKKCGGKHGTRDCFRRRSYVAAARGLLAEHGTADGLTRSRVSAPPDGRHASPNLQVLRPKPPTLSPGYATLKNAAESTSASDSSDTNQRPSSASAACSVSAQESTSAVALGDFTTGSGSESSSPDSSRDAWVVDTSASEEQDSAEKDRETYEEEQVTLSVTDREFPPLPRGPSSDANYDDTPIKSCGHYVLPSDPPAAAPRPSLKSDADISKGSGTPSENKSKSGLERRHRSRSRRRPAAGTSLEESGRAESAERFLRRSIPPEGSSDSEAARRKNPKKLRRGSVGDGPPTASVD</sequence>
<evidence type="ECO:0000313" key="3">
    <source>
        <dbReference type="Proteomes" id="UP000821866"/>
    </source>
</evidence>
<name>A0A9J6D271_RHIMP</name>
<protein>
    <submittedName>
        <fullName evidence="2">Uncharacterized protein</fullName>
    </submittedName>
</protein>
<comment type="caution">
    <text evidence="2">The sequence shown here is derived from an EMBL/GenBank/DDBJ whole genome shotgun (WGS) entry which is preliminary data.</text>
</comment>
<feature type="compositionally biased region" description="Basic and acidic residues" evidence="1">
    <location>
        <begin position="254"/>
        <end position="265"/>
    </location>
</feature>
<reference evidence="2" key="2">
    <citation type="submission" date="2021-09" db="EMBL/GenBank/DDBJ databases">
        <authorList>
            <person name="Jia N."/>
            <person name="Wang J."/>
            <person name="Shi W."/>
            <person name="Du L."/>
            <person name="Sun Y."/>
            <person name="Zhan W."/>
            <person name="Jiang J."/>
            <person name="Wang Q."/>
            <person name="Zhang B."/>
            <person name="Ji P."/>
            <person name="Sakyi L.B."/>
            <person name="Cui X."/>
            <person name="Yuan T."/>
            <person name="Jiang B."/>
            <person name="Yang W."/>
            <person name="Lam T.T.-Y."/>
            <person name="Chang Q."/>
            <person name="Ding S."/>
            <person name="Wang X."/>
            <person name="Zhu J."/>
            <person name="Ruan X."/>
            <person name="Zhao L."/>
            <person name="Wei J."/>
            <person name="Que T."/>
            <person name="Du C."/>
            <person name="Cheng J."/>
            <person name="Dai P."/>
            <person name="Han X."/>
            <person name="Huang E."/>
            <person name="Gao Y."/>
            <person name="Liu J."/>
            <person name="Shao H."/>
            <person name="Ye R."/>
            <person name="Li L."/>
            <person name="Wei W."/>
            <person name="Wang X."/>
            <person name="Wang C."/>
            <person name="Huo Q."/>
            <person name="Li W."/>
            <person name="Guo W."/>
            <person name="Chen H."/>
            <person name="Chen S."/>
            <person name="Zhou L."/>
            <person name="Zhou L."/>
            <person name="Ni X."/>
            <person name="Tian J."/>
            <person name="Zhou Y."/>
            <person name="Sheng Y."/>
            <person name="Liu T."/>
            <person name="Pan Y."/>
            <person name="Xia L."/>
            <person name="Li J."/>
            <person name="Zhao F."/>
            <person name="Cao W."/>
        </authorList>
    </citation>
    <scope>NUCLEOTIDE SEQUENCE</scope>
    <source>
        <strain evidence="2">Rmic-2018</strain>
        <tissue evidence="2">Larvae</tissue>
    </source>
</reference>
<accession>A0A9J6D271</accession>
<gene>
    <name evidence="2" type="ORF">HPB51_026733</name>
</gene>
<dbReference type="EMBL" id="JABSTU010001450">
    <property type="protein sequence ID" value="KAH7985940.1"/>
    <property type="molecule type" value="Genomic_DNA"/>
</dbReference>
<feature type="region of interest" description="Disordered" evidence="1">
    <location>
        <begin position="40"/>
        <end position="303"/>
    </location>
</feature>